<feature type="domain" description="Dilute" evidence="1">
    <location>
        <begin position="1"/>
        <end position="133"/>
    </location>
</feature>
<accession>A0A0L0FND1</accession>
<evidence type="ECO:0000313" key="2">
    <source>
        <dbReference type="EMBL" id="KNC78310.1"/>
    </source>
</evidence>
<dbReference type="PANTHER" id="PTHR16027">
    <property type="entry name" value="DILUTE DOMAIN-CONTAINING PROTEIN YPR089W"/>
    <property type="match status" value="1"/>
</dbReference>
<dbReference type="Proteomes" id="UP000054560">
    <property type="component" value="Unassembled WGS sequence"/>
</dbReference>
<gene>
    <name evidence="2" type="ORF">SARC_09256</name>
</gene>
<dbReference type="InterPro" id="IPR002710">
    <property type="entry name" value="Dilute_dom"/>
</dbReference>
<dbReference type="STRING" id="667725.A0A0L0FND1"/>
<dbReference type="Pfam" id="PF01843">
    <property type="entry name" value="DIL"/>
    <property type="match status" value="1"/>
</dbReference>
<reference evidence="2 3" key="1">
    <citation type="submission" date="2011-02" db="EMBL/GenBank/DDBJ databases">
        <title>The Genome Sequence of Sphaeroforma arctica JP610.</title>
        <authorList>
            <consortium name="The Broad Institute Genome Sequencing Platform"/>
            <person name="Russ C."/>
            <person name="Cuomo C."/>
            <person name="Young S.K."/>
            <person name="Zeng Q."/>
            <person name="Gargeya S."/>
            <person name="Alvarado L."/>
            <person name="Berlin A."/>
            <person name="Chapman S.B."/>
            <person name="Chen Z."/>
            <person name="Freedman E."/>
            <person name="Gellesch M."/>
            <person name="Goldberg J."/>
            <person name="Griggs A."/>
            <person name="Gujja S."/>
            <person name="Heilman E."/>
            <person name="Heiman D."/>
            <person name="Howarth C."/>
            <person name="Mehta T."/>
            <person name="Neiman D."/>
            <person name="Pearson M."/>
            <person name="Roberts A."/>
            <person name="Saif S."/>
            <person name="Shea T."/>
            <person name="Shenoy N."/>
            <person name="Sisk P."/>
            <person name="Stolte C."/>
            <person name="Sykes S."/>
            <person name="White J."/>
            <person name="Yandava C."/>
            <person name="Burger G."/>
            <person name="Gray M.W."/>
            <person name="Holland P.W.H."/>
            <person name="King N."/>
            <person name="Lang F.B.F."/>
            <person name="Roger A.J."/>
            <person name="Ruiz-Trillo I."/>
            <person name="Haas B."/>
            <person name="Nusbaum C."/>
            <person name="Birren B."/>
        </authorList>
    </citation>
    <scope>NUCLEOTIDE SEQUENCE [LARGE SCALE GENOMIC DNA]</scope>
    <source>
        <strain evidence="2 3">JP610</strain>
    </source>
</reference>
<dbReference type="PROSITE" id="PS51126">
    <property type="entry name" value="DILUTE"/>
    <property type="match status" value="1"/>
</dbReference>
<dbReference type="PANTHER" id="PTHR16027:SF6">
    <property type="entry name" value="DILUTE DOMAIN-CONTAINING PROTEIN"/>
    <property type="match status" value="1"/>
</dbReference>
<dbReference type="EMBL" id="KQ242514">
    <property type="protein sequence ID" value="KNC78310.1"/>
    <property type="molecule type" value="Genomic_DNA"/>
</dbReference>
<organism evidence="2 3">
    <name type="scientific">Sphaeroforma arctica JP610</name>
    <dbReference type="NCBI Taxonomy" id="667725"/>
    <lineage>
        <taxon>Eukaryota</taxon>
        <taxon>Ichthyosporea</taxon>
        <taxon>Ichthyophonida</taxon>
        <taxon>Sphaeroforma</taxon>
    </lineage>
</organism>
<proteinExistence type="predicted"/>
<dbReference type="eggNOG" id="KOG0160">
    <property type="taxonomic scope" value="Eukaryota"/>
</dbReference>
<dbReference type="GO" id="GO:0051020">
    <property type="term" value="F:GTPase binding"/>
    <property type="evidence" value="ECO:0007669"/>
    <property type="project" value="TreeGrafter"/>
</dbReference>
<dbReference type="RefSeq" id="XP_014152212.1">
    <property type="nucleotide sequence ID" value="XM_014296737.1"/>
</dbReference>
<evidence type="ECO:0000313" key="3">
    <source>
        <dbReference type="Proteomes" id="UP000054560"/>
    </source>
</evidence>
<protein>
    <recommendedName>
        <fullName evidence="1">Dilute domain-containing protein</fullName>
    </recommendedName>
</protein>
<dbReference type="AlphaFoldDB" id="A0A0L0FND1"/>
<sequence length="180" mass="20361">MNGYYLAPDMVAQILGILMDYIAVVCTNEMLQKPSICTDLRGLQISFNLQALSSWWRDQPGQGKAQLLTLTQAARLLTMPKSTVEDIQLICDQARALNVSRLQRLLHMYRDPEGNPIPASILQAGLEQRWLHEQRRVEEPPPLMLQPKPPGLTVSYTAKDIKLEDLVVPSFLRVPFLVKV</sequence>
<keyword evidence="3" id="KW-1185">Reference proteome</keyword>
<evidence type="ECO:0000259" key="1">
    <source>
        <dbReference type="PROSITE" id="PS51126"/>
    </source>
</evidence>
<name>A0A0L0FND1_9EUKA</name>
<dbReference type="SMART" id="SM01132">
    <property type="entry name" value="DIL"/>
    <property type="match status" value="1"/>
</dbReference>
<dbReference type="InterPro" id="IPR052072">
    <property type="entry name" value="Vascular_dev_regulator"/>
</dbReference>
<dbReference type="GeneID" id="25909760"/>